<evidence type="ECO:0000256" key="3">
    <source>
        <dbReference type="ARBA" id="ARBA00022692"/>
    </source>
</evidence>
<feature type="transmembrane region" description="Helical" evidence="6">
    <location>
        <begin position="12"/>
        <end position="31"/>
    </location>
</feature>
<name>A0AAV4RW26_9ARAC</name>
<evidence type="ECO:0000256" key="5">
    <source>
        <dbReference type="ARBA" id="ARBA00023136"/>
    </source>
</evidence>
<evidence type="ECO:0000313" key="7">
    <source>
        <dbReference type="EMBL" id="GIY25849.1"/>
    </source>
</evidence>
<dbReference type="AlphaFoldDB" id="A0AAV4RW26"/>
<dbReference type="Gene3D" id="6.10.110.10">
    <property type="match status" value="1"/>
</dbReference>
<evidence type="ECO:0000256" key="2">
    <source>
        <dbReference type="ARBA" id="ARBA00007262"/>
    </source>
</evidence>
<comment type="caution">
    <text evidence="7">The sequence shown here is derived from an EMBL/GenBank/DDBJ whole genome shotgun (WGS) entry which is preliminary data.</text>
</comment>
<proteinExistence type="inferred from homology"/>
<protein>
    <submittedName>
        <fullName evidence="7">Uncharacterized protein</fullName>
    </submittedName>
</protein>
<dbReference type="PANTHER" id="PTHR16932:SF18">
    <property type="entry name" value="INTERFERON, ALPHA-INDUCIBLE PROTEIN 27-LIKE 2"/>
    <property type="match status" value="1"/>
</dbReference>
<keyword evidence="3 6" id="KW-0812">Transmembrane</keyword>
<sequence length="121" mass="12416">MYTFWEIVGYGVGAGFGAVVFPYLCLCCLGFTCMGVRGGSCAACCQSGIGEVEAGSCFACCQSAGAGGLACCCHVILFLVGFVTAVTLLAIYNPQDPAPHTGNSTTLSDFVNMTTPLSRLT</sequence>
<keyword evidence="8" id="KW-1185">Reference proteome</keyword>
<accession>A0AAV4RW26</accession>
<evidence type="ECO:0000256" key="6">
    <source>
        <dbReference type="SAM" id="Phobius"/>
    </source>
</evidence>
<comment type="similarity">
    <text evidence="2">Belongs to the IFI6/IFI27 family.</text>
</comment>
<organism evidence="7 8">
    <name type="scientific">Caerostris darwini</name>
    <dbReference type="NCBI Taxonomy" id="1538125"/>
    <lineage>
        <taxon>Eukaryota</taxon>
        <taxon>Metazoa</taxon>
        <taxon>Ecdysozoa</taxon>
        <taxon>Arthropoda</taxon>
        <taxon>Chelicerata</taxon>
        <taxon>Arachnida</taxon>
        <taxon>Araneae</taxon>
        <taxon>Araneomorphae</taxon>
        <taxon>Entelegynae</taxon>
        <taxon>Araneoidea</taxon>
        <taxon>Araneidae</taxon>
        <taxon>Caerostris</taxon>
    </lineage>
</organism>
<dbReference type="InterPro" id="IPR009311">
    <property type="entry name" value="IFI6/IFI27-like"/>
</dbReference>
<dbReference type="PANTHER" id="PTHR16932">
    <property type="entry name" value="INTERFERON ALPHA-INDUCIBLE PROTEIN 27"/>
    <property type="match status" value="1"/>
</dbReference>
<dbReference type="Proteomes" id="UP001054837">
    <property type="component" value="Unassembled WGS sequence"/>
</dbReference>
<dbReference type="Pfam" id="PF06140">
    <property type="entry name" value="Ifi-6-16"/>
    <property type="match status" value="1"/>
</dbReference>
<evidence type="ECO:0000256" key="1">
    <source>
        <dbReference type="ARBA" id="ARBA00004141"/>
    </source>
</evidence>
<keyword evidence="5 6" id="KW-0472">Membrane</keyword>
<evidence type="ECO:0000256" key="4">
    <source>
        <dbReference type="ARBA" id="ARBA00022989"/>
    </source>
</evidence>
<evidence type="ECO:0000313" key="8">
    <source>
        <dbReference type="Proteomes" id="UP001054837"/>
    </source>
</evidence>
<comment type="subcellular location">
    <subcellularLocation>
        <location evidence="1">Membrane</location>
        <topology evidence="1">Multi-pass membrane protein</topology>
    </subcellularLocation>
</comment>
<dbReference type="InterPro" id="IPR038213">
    <property type="entry name" value="IFI6/IFI27-like_sf"/>
</dbReference>
<gene>
    <name evidence="7" type="ORF">CDAR_603981</name>
</gene>
<dbReference type="GO" id="GO:0016020">
    <property type="term" value="C:membrane"/>
    <property type="evidence" value="ECO:0007669"/>
    <property type="project" value="UniProtKB-SubCell"/>
</dbReference>
<feature type="transmembrane region" description="Helical" evidence="6">
    <location>
        <begin position="69"/>
        <end position="92"/>
    </location>
</feature>
<dbReference type="EMBL" id="BPLQ01006859">
    <property type="protein sequence ID" value="GIY25849.1"/>
    <property type="molecule type" value="Genomic_DNA"/>
</dbReference>
<reference evidence="7 8" key="1">
    <citation type="submission" date="2021-06" db="EMBL/GenBank/DDBJ databases">
        <title>Caerostris darwini draft genome.</title>
        <authorList>
            <person name="Kono N."/>
            <person name="Arakawa K."/>
        </authorList>
    </citation>
    <scope>NUCLEOTIDE SEQUENCE [LARGE SCALE GENOMIC DNA]</scope>
</reference>
<keyword evidence="4 6" id="KW-1133">Transmembrane helix</keyword>